<keyword evidence="2" id="KW-1185">Reference proteome</keyword>
<dbReference type="EMBL" id="VSRR010002531">
    <property type="protein sequence ID" value="MPC31931.1"/>
    <property type="molecule type" value="Genomic_DNA"/>
</dbReference>
<sequence length="75" mass="8642">MAAGEGAPIALRQLQTRVASRPHFSTRHLNSRWVFLARNEARALRLHNLRCWEIGFSVVLHERLKLIVRSPCETP</sequence>
<reference evidence="1 2" key="1">
    <citation type="submission" date="2019-05" db="EMBL/GenBank/DDBJ databases">
        <title>Another draft genome of Portunus trituberculatus and its Hox gene families provides insights of decapod evolution.</title>
        <authorList>
            <person name="Jeong J.-H."/>
            <person name="Song I."/>
            <person name="Kim S."/>
            <person name="Choi T."/>
            <person name="Kim D."/>
            <person name="Ryu S."/>
            <person name="Kim W."/>
        </authorList>
    </citation>
    <scope>NUCLEOTIDE SEQUENCE [LARGE SCALE GENOMIC DNA]</scope>
    <source>
        <tissue evidence="1">Muscle</tissue>
    </source>
</reference>
<name>A0A5B7ECP5_PORTR</name>
<accession>A0A5B7ECP5</accession>
<proteinExistence type="predicted"/>
<gene>
    <name evidence="1" type="ORF">E2C01_025231</name>
</gene>
<evidence type="ECO:0000313" key="1">
    <source>
        <dbReference type="EMBL" id="MPC31931.1"/>
    </source>
</evidence>
<evidence type="ECO:0000313" key="2">
    <source>
        <dbReference type="Proteomes" id="UP000324222"/>
    </source>
</evidence>
<dbReference type="Proteomes" id="UP000324222">
    <property type="component" value="Unassembled WGS sequence"/>
</dbReference>
<protein>
    <submittedName>
        <fullName evidence="1">Uncharacterized protein</fullName>
    </submittedName>
</protein>
<organism evidence="1 2">
    <name type="scientific">Portunus trituberculatus</name>
    <name type="common">Swimming crab</name>
    <name type="synonym">Neptunus trituberculatus</name>
    <dbReference type="NCBI Taxonomy" id="210409"/>
    <lineage>
        <taxon>Eukaryota</taxon>
        <taxon>Metazoa</taxon>
        <taxon>Ecdysozoa</taxon>
        <taxon>Arthropoda</taxon>
        <taxon>Crustacea</taxon>
        <taxon>Multicrustacea</taxon>
        <taxon>Malacostraca</taxon>
        <taxon>Eumalacostraca</taxon>
        <taxon>Eucarida</taxon>
        <taxon>Decapoda</taxon>
        <taxon>Pleocyemata</taxon>
        <taxon>Brachyura</taxon>
        <taxon>Eubrachyura</taxon>
        <taxon>Portunoidea</taxon>
        <taxon>Portunidae</taxon>
        <taxon>Portuninae</taxon>
        <taxon>Portunus</taxon>
    </lineage>
</organism>
<dbReference type="AlphaFoldDB" id="A0A5B7ECP5"/>
<comment type="caution">
    <text evidence="1">The sequence shown here is derived from an EMBL/GenBank/DDBJ whole genome shotgun (WGS) entry which is preliminary data.</text>
</comment>